<evidence type="ECO:0000313" key="2">
    <source>
        <dbReference type="Proteomes" id="UP000319576"/>
    </source>
</evidence>
<keyword evidence="2" id="KW-1185">Reference proteome</keyword>
<sequence length="98" mass="10658">MLGQSTRWSGSAGYHRSNALTIWVFTCTARPSSTSPMRTVAAASRASWSFKCRRLGPLVSSPRERANAVIDPSTSTTGFFVRTASLARWISTSRGFSP</sequence>
<dbReference type="KEGG" id="uli:ETAA1_38520"/>
<proteinExistence type="predicted"/>
<accession>A0A517XWI6</accession>
<reference evidence="1 2" key="1">
    <citation type="submission" date="2019-02" db="EMBL/GenBank/DDBJ databases">
        <title>Deep-cultivation of Planctomycetes and their phenomic and genomic characterization uncovers novel biology.</title>
        <authorList>
            <person name="Wiegand S."/>
            <person name="Jogler M."/>
            <person name="Boedeker C."/>
            <person name="Pinto D."/>
            <person name="Vollmers J."/>
            <person name="Rivas-Marin E."/>
            <person name="Kohn T."/>
            <person name="Peeters S.H."/>
            <person name="Heuer A."/>
            <person name="Rast P."/>
            <person name="Oberbeckmann S."/>
            <person name="Bunk B."/>
            <person name="Jeske O."/>
            <person name="Meyerdierks A."/>
            <person name="Storesund J.E."/>
            <person name="Kallscheuer N."/>
            <person name="Luecker S."/>
            <person name="Lage O.M."/>
            <person name="Pohl T."/>
            <person name="Merkel B.J."/>
            <person name="Hornburger P."/>
            <person name="Mueller R.-W."/>
            <person name="Bruemmer F."/>
            <person name="Labrenz M."/>
            <person name="Spormann A.M."/>
            <person name="Op den Camp H."/>
            <person name="Overmann J."/>
            <person name="Amann R."/>
            <person name="Jetten M.S.M."/>
            <person name="Mascher T."/>
            <person name="Medema M.H."/>
            <person name="Devos D.P."/>
            <person name="Kaster A.-K."/>
            <person name="Ovreas L."/>
            <person name="Rohde M."/>
            <person name="Galperin M.Y."/>
            <person name="Jogler C."/>
        </authorList>
    </citation>
    <scope>NUCLEOTIDE SEQUENCE [LARGE SCALE GENOMIC DNA]</scope>
    <source>
        <strain evidence="1 2">ETA_A1</strain>
    </source>
</reference>
<organism evidence="1 2">
    <name type="scientific">Urbifossiella limnaea</name>
    <dbReference type="NCBI Taxonomy" id="2528023"/>
    <lineage>
        <taxon>Bacteria</taxon>
        <taxon>Pseudomonadati</taxon>
        <taxon>Planctomycetota</taxon>
        <taxon>Planctomycetia</taxon>
        <taxon>Gemmatales</taxon>
        <taxon>Gemmataceae</taxon>
        <taxon>Urbifossiella</taxon>
    </lineage>
</organism>
<evidence type="ECO:0000313" key="1">
    <source>
        <dbReference type="EMBL" id="QDU21879.1"/>
    </source>
</evidence>
<protein>
    <submittedName>
        <fullName evidence="1">Uncharacterized protein</fullName>
    </submittedName>
</protein>
<dbReference type="Proteomes" id="UP000319576">
    <property type="component" value="Chromosome"/>
</dbReference>
<gene>
    <name evidence="1" type="ORF">ETAA1_38520</name>
</gene>
<dbReference type="AlphaFoldDB" id="A0A517XWI6"/>
<name>A0A517XWI6_9BACT</name>
<dbReference type="EMBL" id="CP036273">
    <property type="protein sequence ID" value="QDU21879.1"/>
    <property type="molecule type" value="Genomic_DNA"/>
</dbReference>